<proteinExistence type="predicted"/>
<evidence type="ECO:0000313" key="1">
    <source>
        <dbReference type="EMBL" id="CAN0460163.1"/>
    </source>
</evidence>
<evidence type="ECO:0000313" key="2">
    <source>
        <dbReference type="Proteomes" id="UP001162501"/>
    </source>
</evidence>
<organism evidence="1 2">
    <name type="scientific">Rangifer tarandus platyrhynchus</name>
    <name type="common">Svalbard reindeer</name>
    <dbReference type="NCBI Taxonomy" id="3082113"/>
    <lineage>
        <taxon>Eukaryota</taxon>
        <taxon>Metazoa</taxon>
        <taxon>Chordata</taxon>
        <taxon>Craniata</taxon>
        <taxon>Vertebrata</taxon>
        <taxon>Euteleostomi</taxon>
        <taxon>Mammalia</taxon>
        <taxon>Eutheria</taxon>
        <taxon>Laurasiatheria</taxon>
        <taxon>Artiodactyla</taxon>
        <taxon>Ruminantia</taxon>
        <taxon>Pecora</taxon>
        <taxon>Cervidae</taxon>
        <taxon>Odocoileinae</taxon>
        <taxon>Rangifer</taxon>
    </lineage>
</organism>
<name>A0AC59ZL91_RANTA</name>
<gene>
    <name evidence="1" type="ORF">MRATA1EN22A_LOCUS19948</name>
</gene>
<reference evidence="1" key="2">
    <citation type="submission" date="2025-03" db="EMBL/GenBank/DDBJ databases">
        <authorList>
            <consortium name="ELIXIR-Norway"/>
            <consortium name="Elixir Norway"/>
        </authorList>
    </citation>
    <scope>NUCLEOTIDE SEQUENCE</scope>
</reference>
<accession>A0AC59ZL91</accession>
<sequence>MYLCVFMEPEKPKPGLSPPPGAEEGRAVCSVTWGTLASILPPPRSHCLVEERGDWTSWRLTVMSKGQDHKGRGLAPPPVKPGTPSTSQGKGLGGERPRPTGSGPSPTEPPPHAPLLAHVPFAFLPSSPDGKSGKAAQWDIVPHPSDHCHLPLLCPIHLLPCCLDCMAGEVGLRDSQSLDGMIRPHLPLTNTSISLHPFPCPPHFCSVHLSWAGSRR</sequence>
<dbReference type="EMBL" id="OX596114">
    <property type="protein sequence ID" value="CAN0460163.1"/>
    <property type="molecule type" value="Genomic_DNA"/>
</dbReference>
<protein>
    <submittedName>
        <fullName evidence="1">Uncharacterized protein</fullName>
    </submittedName>
</protein>
<dbReference type="Proteomes" id="UP001162501">
    <property type="component" value="Chromosome 30"/>
</dbReference>
<reference evidence="1" key="1">
    <citation type="submission" date="2023-05" db="EMBL/GenBank/DDBJ databases">
        <authorList>
            <consortium name="ELIXIR-Norway"/>
        </authorList>
    </citation>
    <scope>NUCLEOTIDE SEQUENCE</scope>
</reference>